<evidence type="ECO:0000313" key="2">
    <source>
        <dbReference type="EMBL" id="SHI70925.1"/>
    </source>
</evidence>
<reference evidence="3" key="1">
    <citation type="submission" date="2016-11" db="EMBL/GenBank/DDBJ databases">
        <authorList>
            <person name="Varghese N."/>
            <person name="Submissions S."/>
        </authorList>
    </citation>
    <scope>NUCLEOTIDE SEQUENCE [LARGE SCALE GENOMIC DNA]</scope>
    <source>
        <strain evidence="3">DSM 19858</strain>
    </source>
</reference>
<dbReference type="RefSeq" id="WP_139278068.1">
    <property type="nucleotide sequence ID" value="NZ_FQYU01000001.1"/>
</dbReference>
<dbReference type="EMBL" id="FQYU01000001">
    <property type="protein sequence ID" value="SHI70925.1"/>
    <property type="molecule type" value="Genomic_DNA"/>
</dbReference>
<feature type="domain" description="Integrase catalytic" evidence="1">
    <location>
        <begin position="1"/>
        <end position="141"/>
    </location>
</feature>
<dbReference type="GO" id="GO:0003676">
    <property type="term" value="F:nucleic acid binding"/>
    <property type="evidence" value="ECO:0007669"/>
    <property type="project" value="InterPro"/>
</dbReference>
<dbReference type="PANTHER" id="PTHR46889:SF4">
    <property type="entry name" value="TRANSPOSASE INSO FOR INSERTION SEQUENCE ELEMENT IS911B-RELATED"/>
    <property type="match status" value="1"/>
</dbReference>
<dbReference type="OrthoDB" id="9815231at2"/>
<dbReference type="STRING" id="192903.SAMN04488513_1011056"/>
<evidence type="ECO:0000259" key="1">
    <source>
        <dbReference type="PROSITE" id="PS50994"/>
    </source>
</evidence>
<name>A0A1M6DCP9_9FLAO</name>
<dbReference type="Gene3D" id="3.30.420.10">
    <property type="entry name" value="Ribonuclease H-like superfamily/Ribonuclease H"/>
    <property type="match status" value="1"/>
</dbReference>
<dbReference type="InterPro" id="IPR036397">
    <property type="entry name" value="RNaseH_sf"/>
</dbReference>
<organism evidence="2 3">
    <name type="scientific">Pseudozobellia thermophila</name>
    <dbReference type="NCBI Taxonomy" id="192903"/>
    <lineage>
        <taxon>Bacteria</taxon>
        <taxon>Pseudomonadati</taxon>
        <taxon>Bacteroidota</taxon>
        <taxon>Flavobacteriia</taxon>
        <taxon>Flavobacteriales</taxon>
        <taxon>Flavobacteriaceae</taxon>
        <taxon>Pseudozobellia</taxon>
    </lineage>
</organism>
<protein>
    <submittedName>
        <fullName evidence="2">Integrase core domain-containing protein</fullName>
    </submittedName>
</protein>
<dbReference type="Proteomes" id="UP000184543">
    <property type="component" value="Unassembled WGS sequence"/>
</dbReference>
<dbReference type="InterPro" id="IPR001584">
    <property type="entry name" value="Integrase_cat-core"/>
</dbReference>
<dbReference type="SUPFAM" id="SSF53098">
    <property type="entry name" value="Ribonuclease H-like"/>
    <property type="match status" value="1"/>
</dbReference>
<feature type="non-terminal residue" evidence="2">
    <location>
        <position position="1"/>
    </location>
</feature>
<dbReference type="InterPro" id="IPR050900">
    <property type="entry name" value="Transposase_IS3/IS150/IS904"/>
</dbReference>
<keyword evidence="3" id="KW-1185">Reference proteome</keyword>
<evidence type="ECO:0000313" key="3">
    <source>
        <dbReference type="Proteomes" id="UP000184543"/>
    </source>
</evidence>
<dbReference type="AlphaFoldDB" id="A0A1M6DCP9"/>
<dbReference type="GO" id="GO:0015074">
    <property type="term" value="P:DNA integration"/>
    <property type="evidence" value="ECO:0007669"/>
    <property type="project" value="InterPro"/>
</dbReference>
<gene>
    <name evidence="2" type="ORF">SAMN04488513_1011056</name>
</gene>
<dbReference type="Pfam" id="PF00665">
    <property type="entry name" value="rve"/>
    <property type="match status" value="1"/>
</dbReference>
<accession>A0A1M6DCP9</accession>
<dbReference type="InterPro" id="IPR012337">
    <property type="entry name" value="RNaseH-like_sf"/>
</dbReference>
<dbReference type="PROSITE" id="PS50994">
    <property type="entry name" value="INTEGRASE"/>
    <property type="match status" value="1"/>
</dbReference>
<sequence length="141" mass="16320">GYMYLMAIIDLHSRLVVHWSVSNSMEAEWCAKTLEEAIVQHGKPEIINTDQGSQFTSDEFSSTVLGKEIKLSMDGKGRATDNAFIERLWRSVKYEKIYLNPPSDGLDLFLLLAEYFEFYNKERRHGSIDYDRPMDIFKKAA</sequence>
<proteinExistence type="predicted"/>
<dbReference type="PANTHER" id="PTHR46889">
    <property type="entry name" value="TRANSPOSASE INSF FOR INSERTION SEQUENCE IS3B-RELATED"/>
    <property type="match status" value="1"/>
</dbReference>